<sequence length="375" mass="43193">MVALDLSNRKIFDEKLVKLLDEQLDRYDWRNLRILNLEKNLIERIGCLMETGRSLQLSNLRVLNLNENQIDEECSLLCCGVENFINLKELYLRTNFIRNIVVRTQFPALETLDLSGNCIGNQGVVSLLKDGLENFPNLRKLVLSNVDMKSLDPLLMNCHNCPKLKCLDFSNNFIYNSQTIHYKHFNFPLLDELYCSAVNSTARLQELIVEKSLDSSLTTLDLSQCYVGEVFLKALSLGEFKKLTKLLLSNNEIGNEEVLLLGKLDMPNLVHLNLDDNLIGLEGANIISNFTNFPQLEFLSCRKYPATKHKTFESYSLNNFLEDCREELGEELEEEEEDCEEDYYGGLRNSKGKEISFVSSFVSFTWTKSDYVYVY</sequence>
<proteinExistence type="predicted"/>
<dbReference type="AlphaFoldDB" id="D2V6W3"/>
<dbReference type="VEuPathDB" id="AmoebaDB:NAEGRDRAFT_64578"/>
<organism evidence="4">
    <name type="scientific">Naegleria gruberi</name>
    <name type="common">Amoeba</name>
    <dbReference type="NCBI Taxonomy" id="5762"/>
    <lineage>
        <taxon>Eukaryota</taxon>
        <taxon>Discoba</taxon>
        <taxon>Heterolobosea</taxon>
        <taxon>Tetramitia</taxon>
        <taxon>Eutetramitia</taxon>
        <taxon>Vahlkampfiidae</taxon>
        <taxon>Naegleria</taxon>
    </lineage>
</organism>
<keyword evidence="1" id="KW-0433">Leucine-rich repeat</keyword>
<dbReference type="Pfam" id="PF13516">
    <property type="entry name" value="LRR_6"/>
    <property type="match status" value="1"/>
</dbReference>
<dbReference type="InParanoid" id="D2V6W3"/>
<dbReference type="SUPFAM" id="SSF52047">
    <property type="entry name" value="RNI-like"/>
    <property type="match status" value="1"/>
</dbReference>
<name>D2V6W3_NAEGR</name>
<dbReference type="InterPro" id="IPR032675">
    <property type="entry name" value="LRR_dom_sf"/>
</dbReference>
<evidence type="ECO:0000313" key="4">
    <source>
        <dbReference type="Proteomes" id="UP000006671"/>
    </source>
</evidence>
<reference evidence="3 4" key="1">
    <citation type="journal article" date="2010" name="Cell">
        <title>The genome of Naegleria gruberi illuminates early eukaryotic versatility.</title>
        <authorList>
            <person name="Fritz-Laylin L.K."/>
            <person name="Prochnik S.E."/>
            <person name="Ginger M.L."/>
            <person name="Dacks J.B."/>
            <person name="Carpenter M.L."/>
            <person name="Field M.C."/>
            <person name="Kuo A."/>
            <person name="Paredez A."/>
            <person name="Chapman J."/>
            <person name="Pham J."/>
            <person name="Shu S."/>
            <person name="Neupane R."/>
            <person name="Cipriano M."/>
            <person name="Mancuso J."/>
            <person name="Tu H."/>
            <person name="Salamov A."/>
            <person name="Lindquist E."/>
            <person name="Shapiro H."/>
            <person name="Lucas S."/>
            <person name="Grigoriev I.V."/>
            <person name="Cande W.Z."/>
            <person name="Fulton C."/>
            <person name="Rokhsar D.S."/>
            <person name="Dawson S.C."/>
        </authorList>
    </citation>
    <scope>NUCLEOTIDE SEQUENCE [LARGE SCALE GENOMIC DNA]</scope>
    <source>
        <strain evidence="3 4">NEG-M</strain>
    </source>
</reference>
<dbReference type="PROSITE" id="PS51450">
    <property type="entry name" value="LRR"/>
    <property type="match status" value="3"/>
</dbReference>
<dbReference type="OrthoDB" id="676979at2759"/>
<evidence type="ECO:0000256" key="1">
    <source>
        <dbReference type="ARBA" id="ARBA00022614"/>
    </source>
</evidence>
<dbReference type="GeneID" id="8861708"/>
<dbReference type="PANTHER" id="PTHR15454">
    <property type="entry name" value="NISCHARIN RELATED"/>
    <property type="match status" value="1"/>
</dbReference>
<evidence type="ECO:0000313" key="3">
    <source>
        <dbReference type="EMBL" id="EFC47517.1"/>
    </source>
</evidence>
<dbReference type="STRING" id="5762.D2V6W3"/>
<dbReference type="RefSeq" id="XP_002680261.1">
    <property type="nucleotide sequence ID" value="XM_002680215.1"/>
</dbReference>
<gene>
    <name evidence="3" type="ORF">NAEGRDRAFT_64578</name>
</gene>
<keyword evidence="2" id="KW-0677">Repeat</keyword>
<dbReference type="KEGG" id="ngr:NAEGRDRAFT_64578"/>
<dbReference type="EMBL" id="GG738854">
    <property type="protein sequence ID" value="EFC47517.1"/>
    <property type="molecule type" value="Genomic_DNA"/>
</dbReference>
<dbReference type="Proteomes" id="UP000006671">
    <property type="component" value="Unassembled WGS sequence"/>
</dbReference>
<dbReference type="Gene3D" id="3.80.10.10">
    <property type="entry name" value="Ribonuclease Inhibitor"/>
    <property type="match status" value="2"/>
</dbReference>
<dbReference type="GO" id="GO:0005737">
    <property type="term" value="C:cytoplasm"/>
    <property type="evidence" value="ECO:0007669"/>
    <property type="project" value="TreeGrafter"/>
</dbReference>
<accession>D2V6W3</accession>
<protein>
    <submittedName>
        <fullName evidence="3">Predicted protein</fullName>
    </submittedName>
</protein>
<evidence type="ECO:0000256" key="2">
    <source>
        <dbReference type="ARBA" id="ARBA00022737"/>
    </source>
</evidence>
<dbReference type="InterPro" id="IPR001611">
    <property type="entry name" value="Leu-rich_rpt"/>
</dbReference>
<keyword evidence="4" id="KW-1185">Reference proteome</keyword>